<name>A0AAX4JGE0_9MICR</name>
<dbReference type="AlphaFoldDB" id="A0AAX4JGE0"/>
<dbReference type="SUPFAM" id="SSF50978">
    <property type="entry name" value="WD40 repeat-like"/>
    <property type="match status" value="1"/>
</dbReference>
<reference evidence="1" key="1">
    <citation type="journal article" date="2024" name="BMC Genomics">
        <title>Functional annotation of a divergent genome using sequence and structure-based similarity.</title>
        <authorList>
            <person name="Svedberg D."/>
            <person name="Winiger R.R."/>
            <person name="Berg A."/>
            <person name="Sharma H."/>
            <person name="Tellgren-Roth C."/>
            <person name="Debrunner-Vossbrinck B.A."/>
            <person name="Vossbrinck C.R."/>
            <person name="Barandun J."/>
        </authorList>
    </citation>
    <scope>NUCLEOTIDE SEQUENCE</scope>
    <source>
        <strain evidence="1">Illinois isolate</strain>
    </source>
</reference>
<evidence type="ECO:0000313" key="2">
    <source>
        <dbReference type="Proteomes" id="UP001334084"/>
    </source>
</evidence>
<dbReference type="GeneID" id="90542829"/>
<organism evidence="1 2">
    <name type="scientific">Vairimorpha necatrix</name>
    <dbReference type="NCBI Taxonomy" id="6039"/>
    <lineage>
        <taxon>Eukaryota</taxon>
        <taxon>Fungi</taxon>
        <taxon>Fungi incertae sedis</taxon>
        <taxon>Microsporidia</taxon>
        <taxon>Nosematidae</taxon>
        <taxon>Vairimorpha</taxon>
    </lineage>
</organism>
<sequence length="554" mass="65427">MKTHFTPKKKDLNIINSLNTLIYDYLLKMKFDKTAQVFITEAYIGEKVANELPPALFEWYLAFHEISNIRCGITNNSGDVARIEGIMLKLENEKKRYQHMGRLDGYYGKQEGNDVYGYNAQYYGTSPRMNRTRYEDVNYKVAYGKYSSDESQYSKYSSDDLTYGKFDPQYLTNEEYKSRPHKEYIRNQDITRNDNTRNEEYISKSRDITRNQDFTRKEDYNQEYKDYNQDYNQDYIRNVVRNKDKVKNEYLFKNDDSISPNVFDPLLSNDDFIIKTISSLRLSDREVITSCVSRDHKRLFNVYNNKTIGSFNYVLFKNECIVETNGKQITMMKIKDTPDFIWIVATFDTNELMVIRYLINDLKFEMAGYLRDHKNKISCFDISEYIVSLDIKGNLKRWNFKGQIEKEEKYGEFINSLYIYNESKYILSDSTRTYLYDHNEHKEISEISKGYLLNLKYYDGLFIFVFTDKVLICDKSLNKIKNLLIPDIKGATVVEGKILVVTSQVLWYESPVRLSKCSILDKDEIINIESINNYKAGHFLILTKKGELKILSKS</sequence>
<dbReference type="Proteomes" id="UP001334084">
    <property type="component" value="Chromosome 11"/>
</dbReference>
<dbReference type="Pfam" id="PF08513">
    <property type="entry name" value="LisH"/>
    <property type="match status" value="1"/>
</dbReference>
<dbReference type="RefSeq" id="XP_065331137.1">
    <property type="nucleotide sequence ID" value="XM_065475065.1"/>
</dbReference>
<dbReference type="KEGG" id="vnx:VNE69_11155"/>
<dbReference type="EMBL" id="CP142736">
    <property type="protein sequence ID" value="WUR04992.1"/>
    <property type="molecule type" value="Genomic_DNA"/>
</dbReference>
<proteinExistence type="predicted"/>
<dbReference type="InterPro" id="IPR036322">
    <property type="entry name" value="WD40_repeat_dom_sf"/>
</dbReference>
<dbReference type="InterPro" id="IPR006594">
    <property type="entry name" value="LisH"/>
</dbReference>
<evidence type="ECO:0000313" key="1">
    <source>
        <dbReference type="EMBL" id="WUR04992.1"/>
    </source>
</evidence>
<protein>
    <submittedName>
        <fullName evidence="1">WD40 repeat domain-containing protein</fullName>
    </submittedName>
</protein>
<dbReference type="PROSITE" id="PS50896">
    <property type="entry name" value="LISH"/>
    <property type="match status" value="1"/>
</dbReference>
<gene>
    <name evidence="1" type="ORF">VNE69_11155</name>
</gene>
<accession>A0AAX4JGE0</accession>
<keyword evidence="2" id="KW-1185">Reference proteome</keyword>